<dbReference type="AlphaFoldDB" id="A0A0R2GSZ8"/>
<comment type="caution">
    <text evidence="1">The sequence shown here is derived from an EMBL/GenBank/DDBJ whole genome shotgun (WGS) entry which is preliminary data.</text>
</comment>
<proteinExistence type="predicted"/>
<accession>A0A0R2GSZ8</accession>
<name>A0A0R2GSZ8_9LACO</name>
<dbReference type="EMBL" id="JQBA01000061">
    <property type="protein sequence ID" value="KRN43550.1"/>
    <property type="molecule type" value="Genomic_DNA"/>
</dbReference>
<reference evidence="1 2" key="1">
    <citation type="journal article" date="2015" name="Genome Announc.">
        <title>Expanding the biotechnology potential of lactobacilli through comparative genomics of 213 strains and associated genera.</title>
        <authorList>
            <person name="Sun Z."/>
            <person name="Harris H.M."/>
            <person name="McCann A."/>
            <person name="Guo C."/>
            <person name="Argimon S."/>
            <person name="Zhang W."/>
            <person name="Yang X."/>
            <person name="Jeffery I.B."/>
            <person name="Cooney J.C."/>
            <person name="Kagawa T.F."/>
            <person name="Liu W."/>
            <person name="Song Y."/>
            <person name="Salvetti E."/>
            <person name="Wrobel A."/>
            <person name="Rasinkangas P."/>
            <person name="Parkhill J."/>
            <person name="Rea M.C."/>
            <person name="O'Sullivan O."/>
            <person name="Ritari J."/>
            <person name="Douillard F.P."/>
            <person name="Paul Ross R."/>
            <person name="Yang R."/>
            <person name="Briner A.E."/>
            <person name="Felis G.E."/>
            <person name="de Vos W.M."/>
            <person name="Barrangou R."/>
            <person name="Klaenhammer T.R."/>
            <person name="Caufield P.W."/>
            <person name="Cui Y."/>
            <person name="Zhang H."/>
            <person name="O'Toole P.W."/>
        </authorList>
    </citation>
    <scope>NUCLEOTIDE SEQUENCE [LARGE SCALE GENOMIC DNA]</scope>
    <source>
        <strain evidence="1 2">DSM 14792</strain>
    </source>
</reference>
<dbReference type="PATRIC" id="fig|148604.4.peg.1834"/>
<gene>
    <name evidence="1" type="ORF">IV41_GL001778</name>
</gene>
<dbReference type="Proteomes" id="UP000051639">
    <property type="component" value="Unassembled WGS sequence"/>
</dbReference>
<sequence length="61" mass="7023">MKTSCLWLKNLLGLTHPNAKGGFAYDSIPIQYQQLFLLNQRPCWLSDLALIKKQRQITGFT</sequence>
<protein>
    <submittedName>
        <fullName evidence="1">Uncharacterized protein</fullName>
    </submittedName>
</protein>
<evidence type="ECO:0000313" key="2">
    <source>
        <dbReference type="Proteomes" id="UP000051639"/>
    </source>
</evidence>
<evidence type="ECO:0000313" key="1">
    <source>
        <dbReference type="EMBL" id="KRN43550.1"/>
    </source>
</evidence>
<keyword evidence="2" id="KW-1185">Reference proteome</keyword>
<organism evidence="1 2">
    <name type="scientific">Limosilactobacillus ingluviei</name>
    <dbReference type="NCBI Taxonomy" id="148604"/>
    <lineage>
        <taxon>Bacteria</taxon>
        <taxon>Bacillati</taxon>
        <taxon>Bacillota</taxon>
        <taxon>Bacilli</taxon>
        <taxon>Lactobacillales</taxon>
        <taxon>Lactobacillaceae</taxon>
        <taxon>Limosilactobacillus</taxon>
    </lineage>
</organism>